<dbReference type="GO" id="GO:0016787">
    <property type="term" value="F:hydrolase activity"/>
    <property type="evidence" value="ECO:0007669"/>
    <property type="project" value="UniProtKB-KW"/>
</dbReference>
<evidence type="ECO:0000256" key="2">
    <source>
        <dbReference type="ARBA" id="ARBA00022801"/>
    </source>
</evidence>
<keyword evidence="1 5" id="KW-0547">Nucleotide-binding</keyword>
<organism evidence="7">
    <name type="scientific">Petromyces alliaceus</name>
    <name type="common">Aspergillus alliaceus</name>
    <dbReference type="NCBI Taxonomy" id="209559"/>
    <lineage>
        <taxon>Eukaryota</taxon>
        <taxon>Fungi</taxon>
        <taxon>Dikarya</taxon>
        <taxon>Ascomycota</taxon>
        <taxon>Pezizomycotina</taxon>
        <taxon>Eurotiomycetes</taxon>
        <taxon>Eurotiomycetidae</taxon>
        <taxon>Eurotiales</taxon>
        <taxon>Aspergillaceae</taxon>
        <taxon>Aspergillus</taxon>
        <taxon>Aspergillus subgen. Circumdati</taxon>
    </lineage>
</organism>
<accession>A0A5N7BU22</accession>
<dbReference type="OrthoDB" id="4449534at2759"/>
<comment type="catalytic activity">
    <reaction evidence="4 5">
        <text>ATP + H2O = ADP + phosphate + H(+)</text>
        <dbReference type="Rhea" id="RHEA:13065"/>
        <dbReference type="ChEBI" id="CHEBI:15377"/>
        <dbReference type="ChEBI" id="CHEBI:15378"/>
        <dbReference type="ChEBI" id="CHEBI:30616"/>
        <dbReference type="ChEBI" id="CHEBI:43474"/>
        <dbReference type="ChEBI" id="CHEBI:456216"/>
        <dbReference type="EC" id="3.6.4.13"/>
    </reaction>
</comment>
<dbReference type="EC" id="3.6.4.13" evidence="5"/>
<dbReference type="GO" id="GO:0003724">
    <property type="term" value="F:RNA helicase activity"/>
    <property type="evidence" value="ECO:0007669"/>
    <property type="project" value="UniProtKB-EC"/>
</dbReference>
<dbReference type="InterPro" id="IPR011545">
    <property type="entry name" value="DEAD/DEAH_box_helicase_dom"/>
</dbReference>
<protein>
    <recommendedName>
        <fullName evidence="5">ATP-dependent RNA helicase</fullName>
        <ecNumber evidence="5">3.6.4.13</ecNumber>
    </recommendedName>
</protein>
<evidence type="ECO:0000313" key="7">
    <source>
        <dbReference type="EMBL" id="KAE8385098.1"/>
    </source>
</evidence>
<keyword evidence="5" id="KW-0347">Helicase</keyword>
<keyword evidence="3 5" id="KW-0067">ATP-binding</keyword>
<comment type="similarity">
    <text evidence="5">Belongs to the DEAD box helicase family.</text>
</comment>
<evidence type="ECO:0000256" key="4">
    <source>
        <dbReference type="ARBA" id="ARBA00047984"/>
    </source>
</evidence>
<dbReference type="EMBL" id="ML735345">
    <property type="protein sequence ID" value="KAE8385098.1"/>
    <property type="molecule type" value="Genomic_DNA"/>
</dbReference>
<comment type="domain">
    <text evidence="5">The Q motif is unique to and characteristic of the DEAD box family of RNA helicases and controls ATP binding and hydrolysis.</text>
</comment>
<evidence type="ECO:0000256" key="3">
    <source>
        <dbReference type="ARBA" id="ARBA00022840"/>
    </source>
</evidence>
<evidence type="ECO:0000256" key="1">
    <source>
        <dbReference type="ARBA" id="ARBA00022741"/>
    </source>
</evidence>
<dbReference type="Gene3D" id="3.40.50.300">
    <property type="entry name" value="P-loop containing nucleotide triphosphate hydrolases"/>
    <property type="match status" value="1"/>
</dbReference>
<dbReference type="InterPro" id="IPR027417">
    <property type="entry name" value="P-loop_NTPase"/>
</dbReference>
<reference evidence="7" key="1">
    <citation type="submission" date="2019-04" db="EMBL/GenBank/DDBJ databases">
        <title>Friends and foes A comparative genomics studyof 23 Aspergillus species from section Flavi.</title>
        <authorList>
            <consortium name="DOE Joint Genome Institute"/>
            <person name="Kjaerbolling I."/>
            <person name="Vesth T."/>
            <person name="Frisvad J.C."/>
            <person name="Nybo J.L."/>
            <person name="Theobald S."/>
            <person name="Kildgaard S."/>
            <person name="Isbrandt T."/>
            <person name="Kuo A."/>
            <person name="Sato A."/>
            <person name="Lyhne E.K."/>
            <person name="Kogle M.E."/>
            <person name="Wiebenga A."/>
            <person name="Kun R.S."/>
            <person name="Lubbers R.J."/>
            <person name="Makela M.R."/>
            <person name="Barry K."/>
            <person name="Chovatia M."/>
            <person name="Clum A."/>
            <person name="Daum C."/>
            <person name="Haridas S."/>
            <person name="He G."/>
            <person name="LaButti K."/>
            <person name="Lipzen A."/>
            <person name="Mondo S."/>
            <person name="Riley R."/>
            <person name="Salamov A."/>
            <person name="Simmons B.A."/>
            <person name="Magnuson J.K."/>
            <person name="Henrissat B."/>
            <person name="Mortensen U.H."/>
            <person name="Larsen T.O."/>
            <person name="Devries R.P."/>
            <person name="Grigoriev I.V."/>
            <person name="Machida M."/>
            <person name="Baker S.E."/>
            <person name="Andersen M.R."/>
        </authorList>
    </citation>
    <scope>NUCLEOTIDE SEQUENCE [LARGE SCALE GENOMIC DNA]</scope>
    <source>
        <strain evidence="7">IBT 14317</strain>
    </source>
</reference>
<name>A0A5N7BU22_PETAA</name>
<dbReference type="Pfam" id="PF00270">
    <property type="entry name" value="DEAD"/>
    <property type="match status" value="1"/>
</dbReference>
<proteinExistence type="inferred from homology"/>
<evidence type="ECO:0000256" key="5">
    <source>
        <dbReference type="RuleBase" id="RU365068"/>
    </source>
</evidence>
<evidence type="ECO:0000259" key="6">
    <source>
        <dbReference type="Pfam" id="PF00270"/>
    </source>
</evidence>
<dbReference type="PANTHER" id="PTHR24031">
    <property type="entry name" value="RNA HELICASE"/>
    <property type="match status" value="1"/>
</dbReference>
<dbReference type="SUPFAM" id="SSF52540">
    <property type="entry name" value="P-loop containing nucleoside triphosphate hydrolases"/>
    <property type="match status" value="1"/>
</dbReference>
<dbReference type="GO" id="GO:0003723">
    <property type="term" value="F:RNA binding"/>
    <property type="evidence" value="ECO:0007669"/>
    <property type="project" value="UniProtKB-UniRule"/>
</dbReference>
<dbReference type="AlphaFoldDB" id="A0A5N7BU22"/>
<feature type="domain" description="DEAD/DEAH-box helicase" evidence="6">
    <location>
        <begin position="57"/>
        <end position="182"/>
    </location>
</feature>
<dbReference type="GO" id="GO:0005524">
    <property type="term" value="F:ATP binding"/>
    <property type="evidence" value="ECO:0007669"/>
    <property type="project" value="UniProtKB-UniRule"/>
</dbReference>
<keyword evidence="5" id="KW-0694">RNA-binding</keyword>
<keyword evidence="2 5" id="KW-0378">Hydrolase</keyword>
<comment type="function">
    <text evidence="5">RNA helicase.</text>
</comment>
<sequence>MAPSRDAELELVLKPELLQGMSTWTLLDNLPSYHHLVLPIIQGHNVLAQGPFHLKRMYLLVSVLQRISTGAMPVAQSQCQALIVCPTFELAWTVKGIAKMLASALPSVEIYCCPRGFHDAQDKIDELQGSGTGWVPDIVVGTAGRIWECITRGWLKTDTVTMLVFEGMDDIMNLGYDETVLQGILDTVAPGGTQLVVQSDSLHVWRSIWKLVGGFMPSPVRVWNI</sequence>
<dbReference type="Proteomes" id="UP000326877">
    <property type="component" value="Unassembled WGS sequence"/>
</dbReference>
<gene>
    <name evidence="7" type="ORF">BDV23DRAFT_188579</name>
</gene>